<keyword evidence="2" id="KW-1185">Reference proteome</keyword>
<comment type="caution">
    <text evidence="1">The sequence shown here is derived from an EMBL/GenBank/DDBJ whole genome shotgun (WGS) entry which is preliminary data.</text>
</comment>
<dbReference type="EMBL" id="JAYRBN010000061">
    <property type="protein sequence ID" value="KAL2739173.1"/>
    <property type="molecule type" value="Genomic_DNA"/>
</dbReference>
<sequence>MFFEQVAQKPTPQRNSTNRYCGWRILITKKRKSIHKFFSFYLSKIKLPQIKKIVILKDG</sequence>
<proteinExistence type="predicted"/>
<accession>A0ABD2C446</accession>
<evidence type="ECO:0000313" key="1">
    <source>
        <dbReference type="EMBL" id="KAL2739173.1"/>
    </source>
</evidence>
<dbReference type="Proteomes" id="UP001607303">
    <property type="component" value="Unassembled WGS sequence"/>
</dbReference>
<organism evidence="1 2">
    <name type="scientific">Vespula maculifrons</name>
    <name type="common">Eastern yellow jacket</name>
    <name type="synonym">Wasp</name>
    <dbReference type="NCBI Taxonomy" id="7453"/>
    <lineage>
        <taxon>Eukaryota</taxon>
        <taxon>Metazoa</taxon>
        <taxon>Ecdysozoa</taxon>
        <taxon>Arthropoda</taxon>
        <taxon>Hexapoda</taxon>
        <taxon>Insecta</taxon>
        <taxon>Pterygota</taxon>
        <taxon>Neoptera</taxon>
        <taxon>Endopterygota</taxon>
        <taxon>Hymenoptera</taxon>
        <taxon>Apocrita</taxon>
        <taxon>Aculeata</taxon>
        <taxon>Vespoidea</taxon>
        <taxon>Vespidae</taxon>
        <taxon>Vespinae</taxon>
        <taxon>Vespula</taxon>
    </lineage>
</organism>
<gene>
    <name evidence="1" type="ORF">V1477_010562</name>
</gene>
<protein>
    <submittedName>
        <fullName evidence="1">Ankyrin repeat domain-containing protein 50-like isoform X4</fullName>
    </submittedName>
</protein>
<name>A0ABD2C446_VESMC</name>
<evidence type="ECO:0000313" key="2">
    <source>
        <dbReference type="Proteomes" id="UP001607303"/>
    </source>
</evidence>
<reference evidence="1 2" key="1">
    <citation type="journal article" date="2024" name="Ann. Entomol. Soc. Am.">
        <title>Genomic analyses of the southern and eastern yellowjacket wasps (Hymenoptera: Vespidae) reveal evolutionary signatures of social life.</title>
        <authorList>
            <person name="Catto M.A."/>
            <person name="Caine P.B."/>
            <person name="Orr S.E."/>
            <person name="Hunt B.G."/>
            <person name="Goodisman M.A.D."/>
        </authorList>
    </citation>
    <scope>NUCLEOTIDE SEQUENCE [LARGE SCALE GENOMIC DNA]</scope>
    <source>
        <strain evidence="1">232</strain>
        <tissue evidence="1">Head and thorax</tissue>
    </source>
</reference>
<dbReference type="AlphaFoldDB" id="A0ABD2C446"/>